<dbReference type="PRINTS" id="PR01490">
    <property type="entry name" value="RTXTOXIND"/>
</dbReference>
<feature type="compositionally biased region" description="Polar residues" evidence="11">
    <location>
        <begin position="381"/>
        <end position="392"/>
    </location>
</feature>
<evidence type="ECO:0000313" key="14">
    <source>
        <dbReference type="Proteomes" id="UP001575181"/>
    </source>
</evidence>
<feature type="region of interest" description="Disordered" evidence="11">
    <location>
        <begin position="369"/>
        <end position="397"/>
    </location>
</feature>
<dbReference type="RefSeq" id="WP_373657383.1">
    <property type="nucleotide sequence ID" value="NZ_JBGUAW010000021.1"/>
</dbReference>
<evidence type="ECO:0000256" key="2">
    <source>
        <dbReference type="ARBA" id="ARBA00009477"/>
    </source>
</evidence>
<dbReference type="InterPro" id="IPR006144">
    <property type="entry name" value="Secretion_HlyD_CS"/>
</dbReference>
<dbReference type="NCBIfam" id="TIGR01843">
    <property type="entry name" value="type_I_hlyD"/>
    <property type="match status" value="1"/>
</dbReference>
<evidence type="ECO:0000256" key="6">
    <source>
        <dbReference type="ARBA" id="ARBA00022692"/>
    </source>
</evidence>
<name>A0ABV4TZ55_9GAMM</name>
<keyword evidence="14" id="KW-1185">Reference proteome</keyword>
<feature type="coiled-coil region" evidence="10">
    <location>
        <begin position="223"/>
        <end position="293"/>
    </location>
</feature>
<dbReference type="EMBL" id="JBGUAW010000021">
    <property type="protein sequence ID" value="MFA9462595.1"/>
    <property type="molecule type" value="Genomic_DNA"/>
</dbReference>
<evidence type="ECO:0000313" key="13">
    <source>
        <dbReference type="EMBL" id="MFA9462595.1"/>
    </source>
</evidence>
<dbReference type="SUPFAM" id="SSF111369">
    <property type="entry name" value="HlyD-like secretion proteins"/>
    <property type="match status" value="1"/>
</dbReference>
<comment type="subcellular location">
    <subcellularLocation>
        <location evidence="1 9">Cell inner membrane</location>
        <topology evidence="1 9">Single-pass membrane protein</topology>
    </subcellularLocation>
</comment>
<dbReference type="PANTHER" id="PTHR30386">
    <property type="entry name" value="MEMBRANE FUSION SUBUNIT OF EMRAB-TOLC MULTIDRUG EFFLUX PUMP"/>
    <property type="match status" value="1"/>
</dbReference>
<comment type="similarity">
    <text evidence="2 9">Belongs to the membrane fusion protein (MFP) (TC 8.A.1) family.</text>
</comment>
<evidence type="ECO:0000256" key="10">
    <source>
        <dbReference type="SAM" id="Coils"/>
    </source>
</evidence>
<evidence type="ECO:0000256" key="4">
    <source>
        <dbReference type="ARBA" id="ARBA00022475"/>
    </source>
</evidence>
<organism evidence="13 14">
    <name type="scientific">Thiohalorhabdus methylotrophus</name>
    <dbReference type="NCBI Taxonomy" id="3242694"/>
    <lineage>
        <taxon>Bacteria</taxon>
        <taxon>Pseudomonadati</taxon>
        <taxon>Pseudomonadota</taxon>
        <taxon>Gammaproteobacteria</taxon>
        <taxon>Thiohalorhabdales</taxon>
        <taxon>Thiohalorhabdaceae</taxon>
        <taxon>Thiohalorhabdus</taxon>
    </lineage>
</organism>
<reference evidence="13 14" key="1">
    <citation type="submission" date="2024-08" db="EMBL/GenBank/DDBJ databases">
        <title>Whole-genome sequencing of halo(alkali)philic microorganisms from hypersaline lakes.</title>
        <authorList>
            <person name="Sorokin D.Y."/>
            <person name="Merkel A.Y."/>
            <person name="Messina E."/>
            <person name="Yakimov M."/>
        </authorList>
    </citation>
    <scope>NUCLEOTIDE SEQUENCE [LARGE SCALE GENOMIC DNA]</scope>
    <source>
        <strain evidence="13 14">Cl-TMA</strain>
    </source>
</reference>
<dbReference type="InterPro" id="IPR058982">
    <property type="entry name" value="Beta-barrel_AprE"/>
</dbReference>
<protein>
    <recommendedName>
        <fullName evidence="9">Membrane fusion protein (MFP) family protein</fullName>
    </recommendedName>
</protein>
<evidence type="ECO:0000256" key="9">
    <source>
        <dbReference type="RuleBase" id="RU365093"/>
    </source>
</evidence>
<evidence type="ECO:0000256" key="11">
    <source>
        <dbReference type="SAM" id="MobiDB-lite"/>
    </source>
</evidence>
<sequence>MESQDRDERPAPEFNPRLLEVVHRPPSPRPRLILGVLLALVVGTLIWAAIGQLDVVAKAEGKLVPEGRLKIVQPFEKGRVERILVEEGDRVSQGEPLVIMDTRLADADLKRVTWKLAKARLELRRIRAELQGRSLEKRPEDPPVLFQRVKAKYQGHKQSYRDALVRHRARLERARKERASAKATRKQLQQTLPILRAGEQALSKLESKGYTSRVKLLDKRRARIKAQQQLAAQEHRSEALQAEIEAVQGKLASLESERRKRLLDQRVKVTARIDDLRQRKRKLSHRRDLMRIEAPQDGVVKQLATHTRGSVVPSGAVLMRLVPSGQPLKAEVFLSNRDVGFVHAGQRARLKLAAFDFQRYGTIEAEVDHVSPDAGSRRKNPAQQQNGGSQKGSRYPTVLSLSRQHMTDGRERLDLRAGMHITAEIKLGTRTVLEYILSPVTEGLKEAGRQR</sequence>
<feature type="domain" description="AprE-like beta-barrel" evidence="12">
    <location>
        <begin position="330"/>
        <end position="427"/>
    </location>
</feature>
<evidence type="ECO:0000256" key="7">
    <source>
        <dbReference type="ARBA" id="ARBA00022989"/>
    </source>
</evidence>
<dbReference type="PANTHER" id="PTHR30386:SF27">
    <property type="entry name" value="MEMBRANE FUSION PROTEIN (MFP) FAMILY PROTEIN"/>
    <property type="match status" value="1"/>
</dbReference>
<accession>A0ABV4TZ55</accession>
<keyword evidence="8 9" id="KW-0472">Membrane</keyword>
<dbReference type="Gene3D" id="2.40.30.170">
    <property type="match status" value="1"/>
</dbReference>
<keyword evidence="3 9" id="KW-0813">Transport</keyword>
<dbReference type="Pfam" id="PF26002">
    <property type="entry name" value="Beta-barrel_AprE"/>
    <property type="match status" value="1"/>
</dbReference>
<evidence type="ECO:0000256" key="8">
    <source>
        <dbReference type="ARBA" id="ARBA00023136"/>
    </source>
</evidence>
<dbReference type="InterPro" id="IPR010129">
    <property type="entry name" value="T1SS_HlyD"/>
</dbReference>
<dbReference type="InterPro" id="IPR050739">
    <property type="entry name" value="MFP"/>
</dbReference>
<feature type="transmembrane region" description="Helical" evidence="9">
    <location>
        <begin position="32"/>
        <end position="50"/>
    </location>
</feature>
<evidence type="ECO:0000256" key="3">
    <source>
        <dbReference type="ARBA" id="ARBA00022448"/>
    </source>
</evidence>
<dbReference type="PROSITE" id="PS00543">
    <property type="entry name" value="HLYD_FAMILY"/>
    <property type="match status" value="1"/>
</dbReference>
<gene>
    <name evidence="13" type="ORF">ACERLL_17485</name>
</gene>
<proteinExistence type="inferred from homology"/>
<evidence type="ECO:0000259" key="12">
    <source>
        <dbReference type="Pfam" id="PF26002"/>
    </source>
</evidence>
<dbReference type="Gene3D" id="2.40.50.100">
    <property type="match status" value="1"/>
</dbReference>
<keyword evidence="7 9" id="KW-1133">Transmembrane helix</keyword>
<comment type="caution">
    <text evidence="13">The sequence shown here is derived from an EMBL/GenBank/DDBJ whole genome shotgun (WGS) entry which is preliminary data.</text>
</comment>
<keyword evidence="4 9" id="KW-1003">Cell membrane</keyword>
<keyword evidence="5 9" id="KW-0997">Cell inner membrane</keyword>
<keyword evidence="10" id="KW-0175">Coiled coil</keyword>
<dbReference type="Proteomes" id="UP001575181">
    <property type="component" value="Unassembled WGS sequence"/>
</dbReference>
<evidence type="ECO:0000256" key="5">
    <source>
        <dbReference type="ARBA" id="ARBA00022519"/>
    </source>
</evidence>
<keyword evidence="6 9" id="KW-0812">Transmembrane</keyword>
<feature type="coiled-coil region" evidence="10">
    <location>
        <begin position="157"/>
        <end position="191"/>
    </location>
</feature>
<evidence type="ECO:0000256" key="1">
    <source>
        <dbReference type="ARBA" id="ARBA00004377"/>
    </source>
</evidence>